<organism evidence="1 2">
    <name type="scientific">Microbotryum silenes-dioicae</name>
    <dbReference type="NCBI Taxonomy" id="796604"/>
    <lineage>
        <taxon>Eukaryota</taxon>
        <taxon>Fungi</taxon>
        <taxon>Dikarya</taxon>
        <taxon>Basidiomycota</taxon>
        <taxon>Pucciniomycotina</taxon>
        <taxon>Microbotryomycetes</taxon>
        <taxon>Microbotryales</taxon>
        <taxon>Microbotryaceae</taxon>
        <taxon>Microbotryum</taxon>
    </lineage>
</organism>
<proteinExistence type="predicted"/>
<dbReference type="EMBL" id="FQNC01000012">
    <property type="protein sequence ID" value="SGY13926.1"/>
    <property type="molecule type" value="Genomic_DNA"/>
</dbReference>
<protein>
    <submittedName>
        <fullName evidence="1">BQ5605_C010g06004 protein</fullName>
    </submittedName>
</protein>
<keyword evidence="2" id="KW-1185">Reference proteome</keyword>
<reference evidence="1 2" key="1">
    <citation type="submission" date="2016-11" db="EMBL/GenBank/DDBJ databases">
        <authorList>
            <person name="Jaros S."/>
            <person name="Januszkiewicz K."/>
            <person name="Wedrychowicz H."/>
        </authorList>
    </citation>
    <scope>NUCLEOTIDE SEQUENCE [LARGE SCALE GENOMIC DNA]</scope>
</reference>
<evidence type="ECO:0000313" key="2">
    <source>
        <dbReference type="Proteomes" id="UP000249464"/>
    </source>
</evidence>
<gene>
    <name evidence="1" type="primary">BQ5605_C010g06004</name>
    <name evidence="1" type="ORF">BQ5605_C010G06004</name>
</gene>
<dbReference type="AlphaFoldDB" id="A0A2X0MJH7"/>
<accession>A0A2X0MJH7</accession>
<name>A0A2X0MJH7_9BASI</name>
<dbReference type="Proteomes" id="UP000249464">
    <property type="component" value="Unassembled WGS sequence"/>
</dbReference>
<evidence type="ECO:0000313" key="1">
    <source>
        <dbReference type="EMBL" id="SGY13926.1"/>
    </source>
</evidence>
<sequence length="37" mass="4174">MPGWLSDCEAKRVMIVLPALHSLRICTSFDEMTALHT</sequence>